<name>W5YUI8_9GAMM</name>
<dbReference type="STRING" id="1420916.AU14_13560"/>
<dbReference type="HOGENOM" id="CLU_2219976_0_0_6"/>
<dbReference type="AlphaFoldDB" id="W5YUI8"/>
<organism evidence="1 2">
    <name type="scientific">Marinobacter similis</name>
    <dbReference type="NCBI Taxonomy" id="1420916"/>
    <lineage>
        <taxon>Bacteria</taxon>
        <taxon>Pseudomonadati</taxon>
        <taxon>Pseudomonadota</taxon>
        <taxon>Gammaproteobacteria</taxon>
        <taxon>Pseudomonadales</taxon>
        <taxon>Marinobacteraceae</taxon>
        <taxon>Marinobacter</taxon>
    </lineage>
</organism>
<reference evidence="1 2" key="1">
    <citation type="journal article" date="2014" name="Genome Announc.">
        <title>Draft Genome Sequences of Marinobacter similis A3d10T and Marinobacter salarius R9SW1T.</title>
        <authorList>
            <person name="Ivanova E.P."/>
            <person name="Ng H.J."/>
            <person name="Webb H.K."/>
            <person name="Feng G."/>
            <person name="Oshima K."/>
            <person name="Hattori M."/>
            <person name="Ohkuma M."/>
            <person name="Sergeev A.F."/>
            <person name="Mikhailov V.V."/>
            <person name="Crawford R.J."/>
            <person name="Sawabe T."/>
        </authorList>
    </citation>
    <scope>NUCLEOTIDE SEQUENCE [LARGE SCALE GENOMIC DNA]</scope>
    <source>
        <strain evidence="1 2">A3d10</strain>
    </source>
</reference>
<keyword evidence="2" id="KW-1185">Reference proteome</keyword>
<evidence type="ECO:0000313" key="2">
    <source>
        <dbReference type="Proteomes" id="UP000061489"/>
    </source>
</evidence>
<sequence>MGRLNEAVTTLSQDVPPVADNIEYRITLATLTQQAGQNVEAARHWSALIAVDDSQPAWWVGLAIALEAGGQAAGALKAYTQAAQLPGLSPSLADYVRNRMTLLQAG</sequence>
<dbReference type="KEGG" id="msx:AU14_13560"/>
<dbReference type="EMBL" id="CP007151">
    <property type="protein sequence ID" value="AHI30158.1"/>
    <property type="molecule type" value="Genomic_DNA"/>
</dbReference>
<dbReference type="Gene3D" id="1.25.40.10">
    <property type="entry name" value="Tetratricopeptide repeat domain"/>
    <property type="match status" value="1"/>
</dbReference>
<dbReference type="SUPFAM" id="SSF48452">
    <property type="entry name" value="TPR-like"/>
    <property type="match status" value="1"/>
</dbReference>
<protein>
    <submittedName>
        <fullName evidence="1">Uncharacterized protein</fullName>
    </submittedName>
</protein>
<accession>W5YUI8</accession>
<dbReference type="Proteomes" id="UP000061489">
    <property type="component" value="Chromosome"/>
</dbReference>
<proteinExistence type="predicted"/>
<evidence type="ECO:0000313" key="1">
    <source>
        <dbReference type="EMBL" id="AHI30158.1"/>
    </source>
</evidence>
<dbReference type="InterPro" id="IPR011990">
    <property type="entry name" value="TPR-like_helical_dom_sf"/>
</dbReference>
<gene>
    <name evidence="1" type="ORF">AU14_13560</name>
</gene>